<evidence type="ECO:0000313" key="3">
    <source>
        <dbReference type="Proteomes" id="UP000283993"/>
    </source>
</evidence>
<dbReference type="CDD" id="cd10146">
    <property type="entry name" value="LabA_like_C"/>
    <property type="match status" value="1"/>
</dbReference>
<dbReference type="InterPro" id="IPR021139">
    <property type="entry name" value="NYN"/>
</dbReference>
<proteinExistence type="predicted"/>
<dbReference type="Gene3D" id="3.40.50.1010">
    <property type="entry name" value="5'-nuclease"/>
    <property type="match status" value="1"/>
</dbReference>
<dbReference type="CDD" id="cd11297">
    <property type="entry name" value="PIN_LabA-like_N_1"/>
    <property type="match status" value="1"/>
</dbReference>
<dbReference type="PROSITE" id="PS51644">
    <property type="entry name" value="HTH_OST"/>
    <property type="match status" value="1"/>
</dbReference>
<organism evidence="2 3">
    <name type="scientific">Salinisphaera orenii MK-B5</name>
    <dbReference type="NCBI Taxonomy" id="856730"/>
    <lineage>
        <taxon>Bacteria</taxon>
        <taxon>Pseudomonadati</taxon>
        <taxon>Pseudomonadota</taxon>
        <taxon>Gammaproteobacteria</taxon>
        <taxon>Salinisphaerales</taxon>
        <taxon>Salinisphaeraceae</taxon>
        <taxon>Salinisphaera</taxon>
    </lineage>
</organism>
<dbReference type="InterPro" id="IPR041966">
    <property type="entry name" value="LOTUS-like"/>
</dbReference>
<evidence type="ECO:0000313" key="2">
    <source>
        <dbReference type="EMBL" id="ROO24054.1"/>
    </source>
</evidence>
<feature type="domain" description="HTH OST-type" evidence="1">
    <location>
        <begin position="173"/>
        <end position="250"/>
    </location>
</feature>
<gene>
    <name evidence="2" type="ORF">SAOR_16645</name>
</gene>
<dbReference type="Pfam" id="PF01936">
    <property type="entry name" value="NYN"/>
    <property type="match status" value="1"/>
</dbReference>
<protein>
    <recommendedName>
        <fullName evidence="1">HTH OST-type domain-containing protein</fullName>
    </recommendedName>
</protein>
<dbReference type="Gene3D" id="3.30.420.610">
    <property type="entry name" value="LOTUS domain-like"/>
    <property type="match status" value="1"/>
</dbReference>
<dbReference type="RefSeq" id="WP_123591531.1">
    <property type="nucleotide sequence ID" value="NZ_AYKH01000044.1"/>
</dbReference>
<dbReference type="PANTHER" id="PTHR35811:SF1">
    <property type="entry name" value="HTH OST-TYPE DOMAIN-CONTAINING PROTEIN"/>
    <property type="match status" value="1"/>
</dbReference>
<dbReference type="GO" id="GO:0004540">
    <property type="term" value="F:RNA nuclease activity"/>
    <property type="evidence" value="ECO:0007669"/>
    <property type="project" value="InterPro"/>
</dbReference>
<evidence type="ECO:0000259" key="1">
    <source>
        <dbReference type="PROSITE" id="PS51644"/>
    </source>
</evidence>
<dbReference type="AlphaFoldDB" id="A0A423PEP1"/>
<accession>A0A423PEP1</accession>
<dbReference type="Pfam" id="PF12872">
    <property type="entry name" value="OST-HTH"/>
    <property type="match status" value="1"/>
</dbReference>
<keyword evidence="3" id="KW-1185">Reference proteome</keyword>
<dbReference type="Proteomes" id="UP000283993">
    <property type="component" value="Unassembled WGS sequence"/>
</dbReference>
<comment type="caution">
    <text evidence="2">The sequence shown here is derived from an EMBL/GenBank/DDBJ whole genome shotgun (WGS) entry which is preliminary data.</text>
</comment>
<reference evidence="2 3" key="1">
    <citation type="submission" date="2013-10" db="EMBL/GenBank/DDBJ databases">
        <title>Salinisphaera orenii MK-B5 Genome Sequencing.</title>
        <authorList>
            <person name="Lai Q."/>
            <person name="Li C."/>
            <person name="Shao Z."/>
        </authorList>
    </citation>
    <scope>NUCLEOTIDE SEQUENCE [LARGE SCALE GENOMIC DNA]</scope>
    <source>
        <strain evidence="2 3">MK-B5</strain>
    </source>
</reference>
<name>A0A423PEP1_9GAMM</name>
<dbReference type="EMBL" id="AYKH01000044">
    <property type="protein sequence ID" value="ROO24054.1"/>
    <property type="molecule type" value="Genomic_DNA"/>
</dbReference>
<dbReference type="InterPro" id="IPR025605">
    <property type="entry name" value="OST-HTH/LOTUS_dom"/>
</dbReference>
<dbReference type="PANTHER" id="PTHR35811">
    <property type="entry name" value="SLR1870 PROTEIN"/>
    <property type="match status" value="1"/>
</dbReference>
<sequence>MAGEALIAVFIDFENLALGVKDVPGGDFDMGLIHKRVLEKGRLVFKRAYCDWSQYRGQMKSFHAMGIEMIDIPQTRISGKNSADIRMVVDALDLCYAKDHIDTFVLVSGDSDFSPLVSKLKENNKRVIGCGVKSSTSDLLVANCDEFIYYDDLVQKSGRARKRKAEAGQKQDKGAEAREKLLEIVSSLESDYDPVWGSLVKQTIKRVYPSFNESYYGFKSFTDLLRAAEEHEQITLEYDESRGNYKVAVV</sequence>